<gene>
    <name evidence="4" type="primary">AAEL010953</name>
    <name evidence="4" type="ORF">CEXT_464631</name>
</gene>
<evidence type="ECO:0000256" key="1">
    <source>
        <dbReference type="ARBA" id="ARBA00006623"/>
    </source>
</evidence>
<dbReference type="InterPro" id="IPR031318">
    <property type="entry name" value="OPI10"/>
</dbReference>
<organism evidence="4 5">
    <name type="scientific">Caerostris extrusa</name>
    <name type="common">Bark spider</name>
    <name type="synonym">Caerostris bankana</name>
    <dbReference type="NCBI Taxonomy" id="172846"/>
    <lineage>
        <taxon>Eukaryota</taxon>
        <taxon>Metazoa</taxon>
        <taxon>Ecdysozoa</taxon>
        <taxon>Arthropoda</taxon>
        <taxon>Chelicerata</taxon>
        <taxon>Arachnida</taxon>
        <taxon>Araneae</taxon>
        <taxon>Araneomorphae</taxon>
        <taxon>Entelegynae</taxon>
        <taxon>Araneoidea</taxon>
        <taxon>Araneidae</taxon>
        <taxon>Caerostris</taxon>
    </lineage>
</organism>
<feature type="domain" description="Hikeshi-like C-terminal" evidence="3">
    <location>
        <begin position="111"/>
        <end position="148"/>
    </location>
</feature>
<dbReference type="GO" id="GO:0061608">
    <property type="term" value="F:nuclear import signal receptor activity"/>
    <property type="evidence" value="ECO:0007669"/>
    <property type="project" value="TreeGrafter"/>
</dbReference>
<evidence type="ECO:0000313" key="4">
    <source>
        <dbReference type="EMBL" id="GIX71619.1"/>
    </source>
</evidence>
<evidence type="ECO:0000259" key="2">
    <source>
        <dbReference type="Pfam" id="PF05603"/>
    </source>
</evidence>
<feature type="domain" description="Hikeshi-like N-terminal" evidence="2">
    <location>
        <begin position="9"/>
        <end position="55"/>
    </location>
</feature>
<dbReference type="PANTHER" id="PTHR12925:SF0">
    <property type="entry name" value="PROTEIN HIKESHI"/>
    <property type="match status" value="1"/>
</dbReference>
<evidence type="ECO:0000313" key="5">
    <source>
        <dbReference type="Proteomes" id="UP001054945"/>
    </source>
</evidence>
<feature type="domain" description="Hikeshi-like C-terminal" evidence="3">
    <location>
        <begin position="193"/>
        <end position="253"/>
    </location>
</feature>
<proteinExistence type="inferred from homology"/>
<dbReference type="GO" id="GO:0005829">
    <property type="term" value="C:cytosol"/>
    <property type="evidence" value="ECO:0007669"/>
    <property type="project" value="TreeGrafter"/>
</dbReference>
<dbReference type="Pfam" id="PF21057">
    <property type="entry name" value="Hikeshi-like_C"/>
    <property type="match status" value="2"/>
</dbReference>
<dbReference type="InterPro" id="IPR048364">
    <property type="entry name" value="Hikeshi-like_C"/>
</dbReference>
<accession>A0AAV4MGI6</accession>
<protein>
    <submittedName>
        <fullName evidence="4">Protein OPI10 homolog</fullName>
    </submittedName>
</protein>
<dbReference type="InterPro" id="IPR008493">
    <property type="entry name" value="Hikeshi-like_N"/>
</dbReference>
<dbReference type="PANTHER" id="PTHR12925">
    <property type="entry name" value="HIKESHI FAMILY MEMBER"/>
    <property type="match status" value="1"/>
</dbReference>
<dbReference type="AlphaFoldDB" id="A0AAV4MGI6"/>
<keyword evidence="5" id="KW-1185">Reference proteome</keyword>
<dbReference type="GO" id="GO:0006606">
    <property type="term" value="P:protein import into nucleus"/>
    <property type="evidence" value="ECO:0007669"/>
    <property type="project" value="TreeGrafter"/>
</dbReference>
<evidence type="ECO:0000259" key="3">
    <source>
        <dbReference type="Pfam" id="PF21057"/>
    </source>
</evidence>
<comment type="similarity">
    <text evidence="1">Belongs to the OPI10 family.</text>
</comment>
<name>A0AAV4MGI6_CAEEX</name>
<dbReference type="Proteomes" id="UP001054945">
    <property type="component" value="Unassembled WGS sequence"/>
</dbReference>
<dbReference type="Pfam" id="PF05603">
    <property type="entry name" value="Hikeshi-like_N"/>
    <property type="match status" value="1"/>
</dbReference>
<dbReference type="GO" id="GO:0005634">
    <property type="term" value="C:nucleus"/>
    <property type="evidence" value="ECO:0007669"/>
    <property type="project" value="TreeGrafter"/>
</dbReference>
<reference evidence="4 5" key="1">
    <citation type="submission" date="2021-06" db="EMBL/GenBank/DDBJ databases">
        <title>Caerostris extrusa draft genome.</title>
        <authorList>
            <person name="Kono N."/>
            <person name="Arakawa K."/>
        </authorList>
    </citation>
    <scope>NUCLEOTIDE SEQUENCE [LARGE SCALE GENOMIC DNA]</scope>
</reference>
<sequence>MTAPVFAVIVAGRLVQTEFQPLDETKFVTNIVDADAVNHIVVFLTGAQPFPEGFGDLYILISKLKPDTNMTTPFGVQPISHVAQIGISIEPLQQLQLQTPITASKPSNVDSFMEFTTKMLENFVNFICSFAVSASQISPTTTETFVPIDTNLTTPFDVQPVSHVAKIGISIEPVQQLQLQTAVTASTPSNVDSFMEFTTKMLENFVNYVYSFTVSPRQISPTTTETFVPISKVQQWFNNFQRRLQQNPNFWKK</sequence>
<dbReference type="GO" id="GO:0030544">
    <property type="term" value="F:Hsp70 protein binding"/>
    <property type="evidence" value="ECO:0007669"/>
    <property type="project" value="TreeGrafter"/>
</dbReference>
<comment type="caution">
    <text evidence="4">The sequence shown here is derived from an EMBL/GenBank/DDBJ whole genome shotgun (WGS) entry which is preliminary data.</text>
</comment>
<dbReference type="EMBL" id="BPLR01019771">
    <property type="protein sequence ID" value="GIX71619.1"/>
    <property type="molecule type" value="Genomic_DNA"/>
</dbReference>